<sequence>MKVNVSQEEFAELQAESLRGSIEGIVGGLAVSLPLSYLAHRKWAAYRALPPSLKALGVIIIVAPSYAIRTEHRVIQYDRAHNWQGASKILLDQRVARQHAEDEAESALSYKDQFQLWVNKNQYQFILGSWVASMAVAGTIIMRDRHQSTSQKVVQARMWAQGLTIGVLVAAGILTHTQREEALLHPTIDHSWKDLLEAEAREADDRKIKNLSPAESPL</sequence>
<accession>A0ACB8SCK5</accession>
<comment type="caution">
    <text evidence="1">The sequence shown here is derived from an EMBL/GenBank/DDBJ whole genome shotgun (WGS) entry which is preliminary data.</text>
</comment>
<dbReference type="EMBL" id="MU275839">
    <property type="protein sequence ID" value="KAI0053616.1"/>
    <property type="molecule type" value="Genomic_DNA"/>
</dbReference>
<organism evidence="1 2">
    <name type="scientific">Auriscalpium vulgare</name>
    <dbReference type="NCBI Taxonomy" id="40419"/>
    <lineage>
        <taxon>Eukaryota</taxon>
        <taxon>Fungi</taxon>
        <taxon>Dikarya</taxon>
        <taxon>Basidiomycota</taxon>
        <taxon>Agaricomycotina</taxon>
        <taxon>Agaricomycetes</taxon>
        <taxon>Russulales</taxon>
        <taxon>Auriscalpiaceae</taxon>
        <taxon>Auriscalpium</taxon>
    </lineage>
</organism>
<proteinExistence type="predicted"/>
<reference evidence="1" key="2">
    <citation type="journal article" date="2022" name="New Phytol.">
        <title>Evolutionary transition to the ectomycorrhizal habit in the genomes of a hyperdiverse lineage of mushroom-forming fungi.</title>
        <authorList>
            <person name="Looney B."/>
            <person name="Miyauchi S."/>
            <person name="Morin E."/>
            <person name="Drula E."/>
            <person name="Courty P.E."/>
            <person name="Kohler A."/>
            <person name="Kuo A."/>
            <person name="LaButti K."/>
            <person name="Pangilinan J."/>
            <person name="Lipzen A."/>
            <person name="Riley R."/>
            <person name="Andreopoulos W."/>
            <person name="He G."/>
            <person name="Johnson J."/>
            <person name="Nolan M."/>
            <person name="Tritt A."/>
            <person name="Barry K.W."/>
            <person name="Grigoriev I.V."/>
            <person name="Nagy L.G."/>
            <person name="Hibbett D."/>
            <person name="Henrissat B."/>
            <person name="Matheny P.B."/>
            <person name="Labbe J."/>
            <person name="Martin F.M."/>
        </authorList>
    </citation>
    <scope>NUCLEOTIDE SEQUENCE</scope>
    <source>
        <strain evidence="1">FP105234-sp</strain>
    </source>
</reference>
<evidence type="ECO:0000313" key="2">
    <source>
        <dbReference type="Proteomes" id="UP000814033"/>
    </source>
</evidence>
<dbReference type="Proteomes" id="UP000814033">
    <property type="component" value="Unassembled WGS sequence"/>
</dbReference>
<protein>
    <submittedName>
        <fullName evidence="1">Uncharacterized protein</fullName>
    </submittedName>
</protein>
<gene>
    <name evidence="1" type="ORF">FA95DRAFT_1530464</name>
</gene>
<evidence type="ECO:0000313" key="1">
    <source>
        <dbReference type="EMBL" id="KAI0053616.1"/>
    </source>
</evidence>
<name>A0ACB8SCK5_9AGAM</name>
<keyword evidence="2" id="KW-1185">Reference proteome</keyword>
<reference evidence="1" key="1">
    <citation type="submission" date="2021-02" db="EMBL/GenBank/DDBJ databases">
        <authorList>
            <consortium name="DOE Joint Genome Institute"/>
            <person name="Ahrendt S."/>
            <person name="Looney B.P."/>
            <person name="Miyauchi S."/>
            <person name="Morin E."/>
            <person name="Drula E."/>
            <person name="Courty P.E."/>
            <person name="Chicoki N."/>
            <person name="Fauchery L."/>
            <person name="Kohler A."/>
            <person name="Kuo A."/>
            <person name="Labutti K."/>
            <person name="Pangilinan J."/>
            <person name="Lipzen A."/>
            <person name="Riley R."/>
            <person name="Andreopoulos W."/>
            <person name="He G."/>
            <person name="Johnson J."/>
            <person name="Barry K.W."/>
            <person name="Grigoriev I.V."/>
            <person name="Nagy L."/>
            <person name="Hibbett D."/>
            <person name="Henrissat B."/>
            <person name="Matheny P.B."/>
            <person name="Labbe J."/>
            <person name="Martin F."/>
        </authorList>
    </citation>
    <scope>NUCLEOTIDE SEQUENCE</scope>
    <source>
        <strain evidence="1">FP105234-sp</strain>
    </source>
</reference>